<name>A0A7S0J7F8_9EUKA</name>
<proteinExistence type="predicted"/>
<dbReference type="InterPro" id="IPR050587">
    <property type="entry name" value="GNT1/Glycosyltrans_8"/>
</dbReference>
<dbReference type="GO" id="GO:0016757">
    <property type="term" value="F:glycosyltransferase activity"/>
    <property type="evidence" value="ECO:0007669"/>
    <property type="project" value="InterPro"/>
</dbReference>
<dbReference type="Gene3D" id="3.90.550.10">
    <property type="entry name" value="Spore Coat Polysaccharide Biosynthesis Protein SpsA, Chain A"/>
    <property type="match status" value="1"/>
</dbReference>
<dbReference type="EMBL" id="HBER01037014">
    <property type="protein sequence ID" value="CAD8543494.1"/>
    <property type="molecule type" value="Transcribed_RNA"/>
</dbReference>
<gene>
    <name evidence="1" type="ORF">CLEP1334_LOCUS18781</name>
</gene>
<dbReference type="AlphaFoldDB" id="A0A7S0J7F8"/>
<organism evidence="1">
    <name type="scientific">Calcidiscus leptoporus</name>
    <dbReference type="NCBI Taxonomy" id="127549"/>
    <lineage>
        <taxon>Eukaryota</taxon>
        <taxon>Haptista</taxon>
        <taxon>Haptophyta</taxon>
        <taxon>Prymnesiophyceae</taxon>
        <taxon>Coccolithales</taxon>
        <taxon>Calcidiscaceae</taxon>
        <taxon>Calcidiscus</taxon>
    </lineage>
</organism>
<dbReference type="Pfam" id="PF01501">
    <property type="entry name" value="Glyco_transf_8"/>
    <property type="match status" value="1"/>
</dbReference>
<dbReference type="SUPFAM" id="SSF53448">
    <property type="entry name" value="Nucleotide-diphospho-sugar transferases"/>
    <property type="match status" value="1"/>
</dbReference>
<sequence length="118" mass="13658">MRPSLATFTRLRKQMVGKLCERKITDQSVINTAMKHWQRLPFGYNVPYQMFDAAQQSYWADKDVAVVHFIGEPKPWATHTLSQKSTARTYYSARRTKLSSHARQTALWLSTCRAVAVH</sequence>
<protein>
    <submittedName>
        <fullName evidence="1">Uncharacterized protein</fullName>
    </submittedName>
</protein>
<accession>A0A7S0J7F8</accession>
<dbReference type="PANTHER" id="PTHR11183">
    <property type="entry name" value="GLYCOGENIN SUBFAMILY MEMBER"/>
    <property type="match status" value="1"/>
</dbReference>
<dbReference type="InterPro" id="IPR029044">
    <property type="entry name" value="Nucleotide-diphossugar_trans"/>
</dbReference>
<reference evidence="1" key="1">
    <citation type="submission" date="2021-01" db="EMBL/GenBank/DDBJ databases">
        <authorList>
            <person name="Corre E."/>
            <person name="Pelletier E."/>
            <person name="Niang G."/>
            <person name="Scheremetjew M."/>
            <person name="Finn R."/>
            <person name="Kale V."/>
            <person name="Holt S."/>
            <person name="Cochrane G."/>
            <person name="Meng A."/>
            <person name="Brown T."/>
            <person name="Cohen L."/>
        </authorList>
    </citation>
    <scope>NUCLEOTIDE SEQUENCE</scope>
    <source>
        <strain evidence="1">RCC1130</strain>
    </source>
</reference>
<dbReference type="InterPro" id="IPR002495">
    <property type="entry name" value="Glyco_trans_8"/>
</dbReference>
<evidence type="ECO:0000313" key="1">
    <source>
        <dbReference type="EMBL" id="CAD8543494.1"/>
    </source>
</evidence>